<dbReference type="GeneID" id="85458639"/>
<gene>
    <name evidence="2" type="ORF">BDP55DRAFT_652472</name>
</gene>
<dbReference type="EMBL" id="JAHMHR010000007">
    <property type="protein sequence ID" value="KAK1690022.1"/>
    <property type="molecule type" value="Genomic_DNA"/>
</dbReference>
<reference evidence="2" key="1">
    <citation type="submission" date="2021-06" db="EMBL/GenBank/DDBJ databases">
        <title>Comparative genomics, transcriptomics and evolutionary studies reveal genomic signatures of adaptation to plant cell wall in hemibiotrophic fungi.</title>
        <authorList>
            <consortium name="DOE Joint Genome Institute"/>
            <person name="Baroncelli R."/>
            <person name="Diaz J.F."/>
            <person name="Benocci T."/>
            <person name="Peng M."/>
            <person name="Battaglia E."/>
            <person name="Haridas S."/>
            <person name="Andreopoulos W."/>
            <person name="Labutti K."/>
            <person name="Pangilinan J."/>
            <person name="Floch G.L."/>
            <person name="Makela M.R."/>
            <person name="Henrissat B."/>
            <person name="Grigoriev I.V."/>
            <person name="Crouch J.A."/>
            <person name="De Vries R.P."/>
            <person name="Sukno S.A."/>
            <person name="Thon M.R."/>
        </authorList>
    </citation>
    <scope>NUCLEOTIDE SEQUENCE</scope>
    <source>
        <strain evidence="2">CBS 193.32</strain>
    </source>
</reference>
<comment type="caution">
    <text evidence="2">The sequence shown here is derived from an EMBL/GenBank/DDBJ whole genome shotgun (WGS) entry which is preliminary data.</text>
</comment>
<feature type="region of interest" description="Disordered" evidence="1">
    <location>
        <begin position="1"/>
        <end position="24"/>
    </location>
</feature>
<dbReference type="AlphaFoldDB" id="A0AAJ0ATE3"/>
<evidence type="ECO:0008006" key="4">
    <source>
        <dbReference type="Google" id="ProtNLM"/>
    </source>
</evidence>
<dbReference type="Proteomes" id="UP001224890">
    <property type="component" value="Unassembled WGS sequence"/>
</dbReference>
<accession>A0AAJ0ATE3</accession>
<protein>
    <recommendedName>
        <fullName evidence="4">F-box domain-containing protein</fullName>
    </recommendedName>
</protein>
<evidence type="ECO:0000313" key="2">
    <source>
        <dbReference type="EMBL" id="KAK1690022.1"/>
    </source>
</evidence>
<evidence type="ECO:0000256" key="1">
    <source>
        <dbReference type="SAM" id="MobiDB-lite"/>
    </source>
</evidence>
<proteinExistence type="predicted"/>
<sequence length="374" mass="42926">MASPISTAEPKGEPSQPEAMVDNGEATKLKEKQAHSENPPARTFHYEQLPYDLQYEVLRSLDYSTATLLTSANRYFHNVLSPMLEYAVPVPERLEGCKKVDQNTRSKFWACYRCLKVLPRSSFGDQHAAMKGSQRANAQTLRKSRRCWDCAIENNYYADLRPVKKDRVLYYPCHDCGLLGTEFNRCRGEHVSRNVVNRQCSKDKQLSPLERLSTGILQQTIGYLDCLDTIHLRMASCSTMHQIKLDWVPIHKRFALVLTKEAPLIELVYPEIFKLKDESASPVAREMPRQEHPYPCYSCFKVKIAAKFPSKTLQFAQEEPNRFWQRRCKDCCTLAANDQEILTLWLQRRLCSDCGLVRVRGEACLGCAEAQDTC</sequence>
<keyword evidence="3" id="KW-1185">Reference proteome</keyword>
<evidence type="ECO:0000313" key="3">
    <source>
        <dbReference type="Proteomes" id="UP001224890"/>
    </source>
</evidence>
<name>A0AAJ0ATE3_9PEZI</name>
<dbReference type="RefSeq" id="XP_060433717.1">
    <property type="nucleotide sequence ID" value="XM_060574113.1"/>
</dbReference>
<organism evidence="2 3">
    <name type="scientific">Colletotrichum godetiae</name>
    <dbReference type="NCBI Taxonomy" id="1209918"/>
    <lineage>
        <taxon>Eukaryota</taxon>
        <taxon>Fungi</taxon>
        <taxon>Dikarya</taxon>
        <taxon>Ascomycota</taxon>
        <taxon>Pezizomycotina</taxon>
        <taxon>Sordariomycetes</taxon>
        <taxon>Hypocreomycetidae</taxon>
        <taxon>Glomerellales</taxon>
        <taxon>Glomerellaceae</taxon>
        <taxon>Colletotrichum</taxon>
        <taxon>Colletotrichum acutatum species complex</taxon>
    </lineage>
</organism>